<keyword evidence="12 18" id="KW-0472">Membrane</keyword>
<dbReference type="InterPro" id="IPR050324">
    <property type="entry name" value="CDP-alcohol_PTase-I"/>
</dbReference>
<evidence type="ECO:0000256" key="11">
    <source>
        <dbReference type="ARBA" id="ARBA00023098"/>
    </source>
</evidence>
<evidence type="ECO:0000256" key="13">
    <source>
        <dbReference type="ARBA" id="ARBA00023209"/>
    </source>
</evidence>
<keyword evidence="7" id="KW-0444">Lipid biosynthesis</keyword>
<dbReference type="Proteomes" id="UP000823850">
    <property type="component" value="Unassembled WGS sequence"/>
</dbReference>
<evidence type="ECO:0000256" key="12">
    <source>
        <dbReference type="ARBA" id="ARBA00023136"/>
    </source>
</evidence>
<comment type="caution">
    <text evidence="19">The sequence shown here is derived from an EMBL/GenBank/DDBJ whole genome shotgun (WGS) entry which is preliminary data.</text>
</comment>
<dbReference type="EC" id="2.7.8.5" evidence="5"/>
<evidence type="ECO:0000256" key="18">
    <source>
        <dbReference type="SAM" id="Phobius"/>
    </source>
</evidence>
<keyword evidence="9 18" id="KW-0812">Transmembrane</keyword>
<feature type="transmembrane region" description="Helical" evidence="18">
    <location>
        <begin position="100"/>
        <end position="119"/>
    </location>
</feature>
<proteinExistence type="inferred from homology"/>
<dbReference type="AlphaFoldDB" id="A0A9D2U448"/>
<evidence type="ECO:0000256" key="15">
    <source>
        <dbReference type="ARBA" id="ARBA00033018"/>
    </source>
</evidence>
<dbReference type="InterPro" id="IPR048254">
    <property type="entry name" value="CDP_ALCOHOL_P_TRANSF_CS"/>
</dbReference>
<evidence type="ECO:0000256" key="3">
    <source>
        <dbReference type="ARBA" id="ARBA00005042"/>
    </source>
</evidence>
<dbReference type="GO" id="GO:0008444">
    <property type="term" value="F:CDP-diacylglycerol-glycerol-3-phosphate 3-phosphatidyltransferase activity"/>
    <property type="evidence" value="ECO:0007669"/>
    <property type="project" value="UniProtKB-EC"/>
</dbReference>
<dbReference type="InterPro" id="IPR004570">
    <property type="entry name" value="Phosphatidylglycerol_P_synth"/>
</dbReference>
<protein>
    <recommendedName>
        <fullName evidence="6">CDP-diacylglycerol--glycerol-3-phosphate 3-phosphatidyltransferase</fullName>
        <ecNumber evidence="5">2.7.8.5</ecNumber>
    </recommendedName>
    <alternativeName>
        <fullName evidence="15">Phosphatidylglycerophosphate synthase</fullName>
    </alternativeName>
</protein>
<feature type="transmembrane region" description="Helical" evidence="18">
    <location>
        <begin position="131"/>
        <end position="149"/>
    </location>
</feature>
<comment type="similarity">
    <text evidence="4 17">Belongs to the CDP-alcohol phosphatidyltransferase class-I family.</text>
</comment>
<accession>A0A9D2U448</accession>
<evidence type="ECO:0000256" key="6">
    <source>
        <dbReference type="ARBA" id="ARBA00014944"/>
    </source>
</evidence>
<evidence type="ECO:0000256" key="1">
    <source>
        <dbReference type="ARBA" id="ARBA00003973"/>
    </source>
</evidence>
<evidence type="ECO:0000256" key="8">
    <source>
        <dbReference type="ARBA" id="ARBA00022679"/>
    </source>
</evidence>
<organism evidence="19 20">
    <name type="scientific">Candidatus Blautia stercoripullorum</name>
    <dbReference type="NCBI Taxonomy" id="2838502"/>
    <lineage>
        <taxon>Bacteria</taxon>
        <taxon>Bacillati</taxon>
        <taxon>Bacillota</taxon>
        <taxon>Clostridia</taxon>
        <taxon>Lachnospirales</taxon>
        <taxon>Lachnospiraceae</taxon>
        <taxon>Blautia</taxon>
    </lineage>
</organism>
<evidence type="ECO:0000313" key="19">
    <source>
        <dbReference type="EMBL" id="HJD39167.1"/>
    </source>
</evidence>
<comment type="catalytic activity">
    <reaction evidence="16">
        <text>a CDP-1,2-diacyl-sn-glycerol + sn-glycerol 3-phosphate = a 1,2-diacyl-sn-glycero-3-phospho-(1'-sn-glycero-3'-phosphate) + CMP + H(+)</text>
        <dbReference type="Rhea" id="RHEA:12593"/>
        <dbReference type="ChEBI" id="CHEBI:15378"/>
        <dbReference type="ChEBI" id="CHEBI:57597"/>
        <dbReference type="ChEBI" id="CHEBI:58332"/>
        <dbReference type="ChEBI" id="CHEBI:60110"/>
        <dbReference type="ChEBI" id="CHEBI:60377"/>
        <dbReference type="EC" id="2.7.8.5"/>
    </reaction>
</comment>
<sequence>MKKIKKEEFYSIPNCMGYFRILLIPVFCVIYLNADTWRDYYLAAGVILVSTITDFLDGQVARRFHMITELGKFLDPVADKLTHGAVALCLAFRYETMRYLFALMVVKEGFMAVMGVVNLRHGKKLDGAKWFGKVCTGSLFILLFILVLVPDIPLLWADRLIFFVIFIMAATLILYIPEFYKMIKSWDGKKQVKK</sequence>
<evidence type="ECO:0000256" key="5">
    <source>
        <dbReference type="ARBA" id="ARBA00013170"/>
    </source>
</evidence>
<dbReference type="PANTHER" id="PTHR14269:SF62">
    <property type="entry name" value="CDP-DIACYLGLYCEROL--GLYCEROL-3-PHOSPHATE 3-PHOSPHATIDYLTRANSFERASE 1, CHLOROPLASTIC"/>
    <property type="match status" value="1"/>
</dbReference>
<evidence type="ECO:0000256" key="2">
    <source>
        <dbReference type="ARBA" id="ARBA00004141"/>
    </source>
</evidence>
<keyword evidence="14" id="KW-1208">Phospholipid metabolism</keyword>
<evidence type="ECO:0000256" key="9">
    <source>
        <dbReference type="ARBA" id="ARBA00022692"/>
    </source>
</evidence>
<name>A0A9D2U448_9FIRM</name>
<reference evidence="19" key="2">
    <citation type="submission" date="2021-04" db="EMBL/GenBank/DDBJ databases">
        <authorList>
            <person name="Gilroy R."/>
        </authorList>
    </citation>
    <scope>NUCLEOTIDE SEQUENCE</scope>
    <source>
        <strain evidence="19">ChiW19-6364</strain>
    </source>
</reference>
<reference evidence="19" key="1">
    <citation type="journal article" date="2021" name="PeerJ">
        <title>Extensive microbial diversity within the chicken gut microbiome revealed by metagenomics and culture.</title>
        <authorList>
            <person name="Gilroy R."/>
            <person name="Ravi A."/>
            <person name="Getino M."/>
            <person name="Pursley I."/>
            <person name="Horton D.L."/>
            <person name="Alikhan N.F."/>
            <person name="Baker D."/>
            <person name="Gharbi K."/>
            <person name="Hall N."/>
            <person name="Watson M."/>
            <person name="Adriaenssens E.M."/>
            <person name="Foster-Nyarko E."/>
            <person name="Jarju S."/>
            <person name="Secka A."/>
            <person name="Antonio M."/>
            <person name="Oren A."/>
            <person name="Chaudhuri R.R."/>
            <person name="La Ragione R."/>
            <person name="Hildebrand F."/>
            <person name="Pallen M.J."/>
        </authorList>
    </citation>
    <scope>NUCLEOTIDE SEQUENCE</scope>
    <source>
        <strain evidence="19">ChiW19-6364</strain>
    </source>
</reference>
<feature type="transmembrane region" description="Helical" evidence="18">
    <location>
        <begin position="161"/>
        <end position="180"/>
    </location>
</feature>
<evidence type="ECO:0000313" key="20">
    <source>
        <dbReference type="Proteomes" id="UP000823850"/>
    </source>
</evidence>
<evidence type="ECO:0000256" key="17">
    <source>
        <dbReference type="RuleBase" id="RU003750"/>
    </source>
</evidence>
<keyword evidence="11" id="KW-0443">Lipid metabolism</keyword>
<dbReference type="PROSITE" id="PS00379">
    <property type="entry name" value="CDP_ALCOHOL_P_TRANSF"/>
    <property type="match status" value="1"/>
</dbReference>
<evidence type="ECO:0000256" key="10">
    <source>
        <dbReference type="ARBA" id="ARBA00022989"/>
    </source>
</evidence>
<gene>
    <name evidence="19" type="ORF">H9913_04005</name>
</gene>
<evidence type="ECO:0000256" key="16">
    <source>
        <dbReference type="ARBA" id="ARBA00048586"/>
    </source>
</evidence>
<comment type="pathway">
    <text evidence="3">Phospholipid metabolism; phosphatidylglycerol biosynthesis; phosphatidylglycerol from CDP-diacylglycerol: step 1/2.</text>
</comment>
<dbReference type="GO" id="GO:0016020">
    <property type="term" value="C:membrane"/>
    <property type="evidence" value="ECO:0007669"/>
    <property type="project" value="UniProtKB-SubCell"/>
</dbReference>
<keyword evidence="8 17" id="KW-0808">Transferase</keyword>
<evidence type="ECO:0000256" key="7">
    <source>
        <dbReference type="ARBA" id="ARBA00022516"/>
    </source>
</evidence>
<dbReference type="InterPro" id="IPR000462">
    <property type="entry name" value="CDP-OH_P_trans"/>
</dbReference>
<dbReference type="Pfam" id="PF01066">
    <property type="entry name" value="CDP-OH_P_transf"/>
    <property type="match status" value="1"/>
</dbReference>
<dbReference type="EMBL" id="DWUX01000074">
    <property type="protein sequence ID" value="HJD39167.1"/>
    <property type="molecule type" value="Genomic_DNA"/>
</dbReference>
<feature type="transmembrane region" description="Helical" evidence="18">
    <location>
        <begin position="12"/>
        <end position="34"/>
    </location>
</feature>
<comment type="subcellular location">
    <subcellularLocation>
        <location evidence="2">Membrane</location>
        <topology evidence="2">Multi-pass membrane protein</topology>
    </subcellularLocation>
</comment>
<dbReference type="Gene3D" id="1.20.120.1760">
    <property type="match status" value="1"/>
</dbReference>
<evidence type="ECO:0000256" key="4">
    <source>
        <dbReference type="ARBA" id="ARBA00010441"/>
    </source>
</evidence>
<dbReference type="GO" id="GO:0046474">
    <property type="term" value="P:glycerophospholipid biosynthetic process"/>
    <property type="evidence" value="ECO:0007669"/>
    <property type="project" value="TreeGrafter"/>
</dbReference>
<evidence type="ECO:0000256" key="14">
    <source>
        <dbReference type="ARBA" id="ARBA00023264"/>
    </source>
</evidence>
<dbReference type="PANTHER" id="PTHR14269">
    <property type="entry name" value="CDP-DIACYLGLYCEROL--GLYCEROL-3-PHOSPHATE 3-PHOSPHATIDYLTRANSFERASE-RELATED"/>
    <property type="match status" value="1"/>
</dbReference>
<comment type="function">
    <text evidence="1">This protein catalyzes the committed step to the synthesis of the acidic phospholipids.</text>
</comment>
<keyword evidence="13" id="KW-0594">Phospholipid biosynthesis</keyword>
<keyword evidence="10 18" id="KW-1133">Transmembrane helix</keyword>
<dbReference type="InterPro" id="IPR043130">
    <property type="entry name" value="CDP-OH_PTrfase_TM_dom"/>
</dbReference>
<dbReference type="PIRSF" id="PIRSF000847">
    <property type="entry name" value="Phos_ph_gly_syn"/>
    <property type="match status" value="1"/>
</dbReference>